<evidence type="ECO:0000256" key="2">
    <source>
        <dbReference type="ARBA" id="ARBA00023242"/>
    </source>
</evidence>
<protein>
    <submittedName>
        <fullName evidence="5">WDR43 protein</fullName>
    </submittedName>
</protein>
<keyword evidence="6" id="KW-1185">Reference proteome</keyword>
<dbReference type="Pfam" id="PF00400">
    <property type="entry name" value="WD40"/>
    <property type="match status" value="1"/>
</dbReference>
<feature type="region of interest" description="Disordered" evidence="4">
    <location>
        <begin position="447"/>
        <end position="512"/>
    </location>
</feature>
<feature type="non-terminal residue" evidence="5">
    <location>
        <position position="1"/>
    </location>
</feature>
<dbReference type="Gene3D" id="2.130.10.10">
    <property type="entry name" value="YVTN repeat-like/Quinoprotein amine dehydrogenase"/>
    <property type="match status" value="1"/>
</dbReference>
<accession>A0A8X7XI14</accession>
<dbReference type="InterPro" id="IPR036322">
    <property type="entry name" value="WD40_repeat_dom_sf"/>
</dbReference>
<keyword evidence="2" id="KW-0539">Nucleus</keyword>
<dbReference type="Proteomes" id="UP000886611">
    <property type="component" value="Unassembled WGS sequence"/>
</dbReference>
<evidence type="ECO:0000313" key="5">
    <source>
        <dbReference type="EMBL" id="KAG2468608.1"/>
    </source>
</evidence>
<dbReference type="EMBL" id="JAATIS010000485">
    <property type="protein sequence ID" value="KAG2468608.1"/>
    <property type="molecule type" value="Genomic_DNA"/>
</dbReference>
<feature type="repeat" description="WD" evidence="3">
    <location>
        <begin position="115"/>
        <end position="156"/>
    </location>
</feature>
<dbReference type="PROSITE" id="PS50082">
    <property type="entry name" value="WD_REPEATS_2"/>
    <property type="match status" value="1"/>
</dbReference>
<evidence type="ECO:0000256" key="3">
    <source>
        <dbReference type="PROSITE-ProRule" id="PRU00221"/>
    </source>
</evidence>
<keyword evidence="3" id="KW-0853">WD repeat</keyword>
<dbReference type="GO" id="GO:0000462">
    <property type="term" value="P:maturation of SSU-rRNA from tricistronic rRNA transcript (SSU-rRNA, 5.8S rRNA, LSU-rRNA)"/>
    <property type="evidence" value="ECO:0007669"/>
    <property type="project" value="TreeGrafter"/>
</dbReference>
<dbReference type="PANTHER" id="PTHR44267">
    <property type="entry name" value="WD REPEAT-CONTAINING PROTEIN 43"/>
    <property type="match status" value="1"/>
</dbReference>
<dbReference type="SMART" id="SM00320">
    <property type="entry name" value="WD40"/>
    <property type="match status" value="3"/>
</dbReference>
<organism evidence="5 6">
    <name type="scientific">Polypterus senegalus</name>
    <name type="common">Senegal bichir</name>
    <dbReference type="NCBI Taxonomy" id="55291"/>
    <lineage>
        <taxon>Eukaryota</taxon>
        <taxon>Metazoa</taxon>
        <taxon>Chordata</taxon>
        <taxon>Craniata</taxon>
        <taxon>Vertebrata</taxon>
        <taxon>Euteleostomi</taxon>
        <taxon>Actinopterygii</taxon>
        <taxon>Polypteriformes</taxon>
        <taxon>Polypteridae</taxon>
        <taxon>Polypterus</taxon>
    </lineage>
</organism>
<feature type="compositionally biased region" description="Acidic residues" evidence="4">
    <location>
        <begin position="449"/>
        <end position="494"/>
    </location>
</feature>
<dbReference type="PANTHER" id="PTHR44267:SF1">
    <property type="entry name" value="WD REPEAT-CONTAINING PROTEIN 43"/>
    <property type="match status" value="1"/>
</dbReference>
<feature type="non-terminal residue" evidence="5">
    <location>
        <position position="512"/>
    </location>
</feature>
<dbReference type="InterPro" id="IPR001680">
    <property type="entry name" value="WD40_rpt"/>
</dbReference>
<dbReference type="InterPro" id="IPR052414">
    <property type="entry name" value="U3_snoRNA-assoc_WDR"/>
</dbReference>
<comment type="subcellular location">
    <subcellularLocation>
        <location evidence="1">Nucleus</location>
    </subcellularLocation>
</comment>
<dbReference type="AlphaFoldDB" id="A0A8X7XI14"/>
<dbReference type="GO" id="GO:0005730">
    <property type="term" value="C:nucleolus"/>
    <property type="evidence" value="ECO:0007669"/>
    <property type="project" value="TreeGrafter"/>
</dbReference>
<comment type="caution">
    <text evidence="5">The sequence shown here is derived from an EMBL/GenBank/DDBJ whole genome shotgun (WGS) entry which is preliminary data.</text>
</comment>
<evidence type="ECO:0000256" key="1">
    <source>
        <dbReference type="ARBA" id="ARBA00004123"/>
    </source>
</evidence>
<name>A0A8X7XI14_POLSE</name>
<dbReference type="InterPro" id="IPR015943">
    <property type="entry name" value="WD40/YVTN_repeat-like_dom_sf"/>
</dbReference>
<evidence type="ECO:0000313" key="6">
    <source>
        <dbReference type="Proteomes" id="UP000886611"/>
    </source>
</evidence>
<proteinExistence type="predicted"/>
<sequence>MAADGGSISLINPCAFSPGQHQYLALSAQDGRLRIWDTSNNTLHQEYAPSAHLSATCTCLAWGPCRTSKDAPQRKRRKSEVASRSDQVDLLALGTAAGSIFLYSSVKGQLHSKLDGGHDSKVNCVRWHSEESVLYSCSDDTYIVEWDLQAGKVKWQVRSDGKDKNAVLSLSVTDEPIYADLALSESKDEAVKLAVVCKNGQMHLFEHVLNGHYKKPLVPSCTVQVASSCSGTDGVPRPVPIFAAAIMLDRQSLLLAYGSFLHPVLECTVKTPLIKSDAKVLLPGFPGHSAPILSGPGEAEKRKNISDTKEVTIEERLGEIDLSLAIRGKKNSEGGVHLQTDNYAVLLVQGLESNDPEILNKVLQTKKEALMKKTVSRLPIAAVLPLVQELPDLISQLGVLYHMIESRVKMFQKLAKLHGKLYLLITQISSLESSINNTELNQEAKLVYEEESSDEEGDGSGDEMLGEDDDSNNWEEEDDEHLEDAGSENSEEMNVESKVNGDSEPENESEEE</sequence>
<dbReference type="PROSITE" id="PS50294">
    <property type="entry name" value="WD_REPEATS_REGION"/>
    <property type="match status" value="1"/>
</dbReference>
<reference evidence="5 6" key="1">
    <citation type="journal article" date="2021" name="Cell">
        <title>Tracing the genetic footprints of vertebrate landing in non-teleost ray-finned fishes.</title>
        <authorList>
            <person name="Bi X."/>
            <person name="Wang K."/>
            <person name="Yang L."/>
            <person name="Pan H."/>
            <person name="Jiang H."/>
            <person name="Wei Q."/>
            <person name="Fang M."/>
            <person name="Yu H."/>
            <person name="Zhu C."/>
            <person name="Cai Y."/>
            <person name="He Y."/>
            <person name="Gan X."/>
            <person name="Zeng H."/>
            <person name="Yu D."/>
            <person name="Zhu Y."/>
            <person name="Jiang H."/>
            <person name="Qiu Q."/>
            <person name="Yang H."/>
            <person name="Zhang Y.E."/>
            <person name="Wang W."/>
            <person name="Zhu M."/>
            <person name="He S."/>
            <person name="Zhang G."/>
        </authorList>
    </citation>
    <scope>NUCLEOTIDE SEQUENCE [LARGE SCALE GENOMIC DNA]</scope>
    <source>
        <strain evidence="5">Bchr_013</strain>
    </source>
</reference>
<gene>
    <name evidence="5" type="primary">Wdr43</name>
    <name evidence="5" type="ORF">GTO96_0015205</name>
</gene>
<evidence type="ECO:0000256" key="4">
    <source>
        <dbReference type="SAM" id="MobiDB-lite"/>
    </source>
</evidence>
<feature type="compositionally biased region" description="Acidic residues" evidence="4">
    <location>
        <begin position="503"/>
        <end position="512"/>
    </location>
</feature>
<dbReference type="SUPFAM" id="SSF50978">
    <property type="entry name" value="WD40 repeat-like"/>
    <property type="match status" value="1"/>
</dbReference>